<name>G4CHR0_9NEIS</name>
<evidence type="ECO:0000256" key="1">
    <source>
        <dbReference type="SAM" id="SignalP"/>
    </source>
</evidence>
<protein>
    <recommendedName>
        <fullName evidence="4">Lipoprotein</fullName>
    </recommendedName>
</protein>
<dbReference type="OrthoDB" id="5676318at2"/>
<feature type="chain" id="PRO_5003462240" description="Lipoprotein" evidence="1">
    <location>
        <begin position="24"/>
        <end position="238"/>
    </location>
</feature>
<dbReference type="EMBL" id="AGAY01000043">
    <property type="protein sequence ID" value="EGY52639.1"/>
    <property type="molecule type" value="Genomic_DNA"/>
</dbReference>
<dbReference type="PATRIC" id="fig|1032488.3.peg.1078"/>
<reference evidence="2 3" key="1">
    <citation type="submission" date="2011-05" db="EMBL/GenBank/DDBJ databases">
        <authorList>
            <person name="Muzny D."/>
            <person name="Qin X."/>
            <person name="Deng J."/>
            <person name="Jiang H."/>
            <person name="Liu Y."/>
            <person name="Qu J."/>
            <person name="Song X.-Z."/>
            <person name="Zhang L."/>
            <person name="Thornton R."/>
            <person name="Coyle M."/>
            <person name="Francisco L."/>
            <person name="Jackson L."/>
            <person name="Javaid M."/>
            <person name="Korchina V."/>
            <person name="Kovar C."/>
            <person name="Mata R."/>
            <person name="Mathew T."/>
            <person name="Ngo R."/>
            <person name="Nguyen L."/>
            <person name="Nguyen N."/>
            <person name="Okwuonu G."/>
            <person name="Ongeri F."/>
            <person name="Pham C."/>
            <person name="Simmons D."/>
            <person name="Wilczek-Boney K."/>
            <person name="Hale W."/>
            <person name="Jakkamsetti A."/>
            <person name="Pham P."/>
            <person name="Ruth R."/>
            <person name="San Lucas F."/>
            <person name="Warren J."/>
            <person name="Zhang J."/>
            <person name="Zhao Z."/>
            <person name="Zhou C."/>
            <person name="Zhu D."/>
            <person name="Lee S."/>
            <person name="Bess C."/>
            <person name="Blankenburg K."/>
            <person name="Forbes L."/>
            <person name="Fu Q."/>
            <person name="Gubbala S."/>
            <person name="Hirani K."/>
            <person name="Jayaseelan J.C."/>
            <person name="Lara F."/>
            <person name="Munidasa M."/>
            <person name="Palculict T."/>
            <person name="Patil S."/>
            <person name="Pu L.-L."/>
            <person name="Saada N."/>
            <person name="Tang L."/>
            <person name="Weissenberger G."/>
            <person name="Zhu Y."/>
            <person name="Hemphill L."/>
            <person name="Shang Y."/>
            <person name="Youmans B."/>
            <person name="Ayvaz T."/>
            <person name="Ross M."/>
            <person name="Santibanez J."/>
            <person name="Aqrawi P."/>
            <person name="Gross S."/>
            <person name="Joshi V."/>
            <person name="Fowler G."/>
            <person name="Nazareth L."/>
            <person name="Reid J."/>
            <person name="Worley K."/>
            <person name="Petrosino J."/>
            <person name="Highlander S."/>
            <person name="Gibbs R."/>
        </authorList>
    </citation>
    <scope>NUCLEOTIDE SEQUENCE [LARGE SCALE GENOMIC DNA]</scope>
    <source>
        <strain evidence="2 3">871</strain>
    </source>
</reference>
<proteinExistence type="predicted"/>
<organism evidence="2 3">
    <name type="scientific">Neisseria shayeganii 871</name>
    <dbReference type="NCBI Taxonomy" id="1032488"/>
    <lineage>
        <taxon>Bacteria</taxon>
        <taxon>Pseudomonadati</taxon>
        <taxon>Pseudomonadota</taxon>
        <taxon>Betaproteobacteria</taxon>
        <taxon>Neisseriales</taxon>
        <taxon>Neisseriaceae</taxon>
        <taxon>Neisseria</taxon>
    </lineage>
</organism>
<evidence type="ECO:0000313" key="3">
    <source>
        <dbReference type="Proteomes" id="UP000003019"/>
    </source>
</evidence>
<accession>G4CHR0</accession>
<evidence type="ECO:0008006" key="4">
    <source>
        <dbReference type="Google" id="ProtNLM"/>
    </source>
</evidence>
<sequence>MKTPYLISVLVAALPLNACNTLAVYDHINGPSYKTSHQTDAITAFGRTKADSQTMPKNELVMLGDKYIYVITSSYFDIPGRQSADNSKLQNILNVKLSQAFVVYEQGLKPEAGGAFPVRYQRSDNTFSSNFCLNYAENTRLSAAERAREQQKLDALQFRKAADGRRFLCMTVNGQVYAKPENMVYQYRFETPIPVKLTVQEPAHGSKIATAALLMPLALAADIVTFPIQALLIGIYKP</sequence>
<dbReference type="HOGENOM" id="CLU_1164883_0_0_4"/>
<gene>
    <name evidence="2" type="ORF">HMPREF9371_1149</name>
</gene>
<feature type="signal peptide" evidence="1">
    <location>
        <begin position="1"/>
        <end position="23"/>
    </location>
</feature>
<keyword evidence="1" id="KW-0732">Signal</keyword>
<dbReference type="Proteomes" id="UP000003019">
    <property type="component" value="Unassembled WGS sequence"/>
</dbReference>
<keyword evidence="3" id="KW-1185">Reference proteome</keyword>
<evidence type="ECO:0000313" key="2">
    <source>
        <dbReference type="EMBL" id="EGY52639.1"/>
    </source>
</evidence>
<comment type="caution">
    <text evidence="2">The sequence shown here is derived from an EMBL/GenBank/DDBJ whole genome shotgun (WGS) entry which is preliminary data.</text>
</comment>
<dbReference type="AlphaFoldDB" id="G4CHR0"/>
<dbReference type="RefSeq" id="WP_009118842.1">
    <property type="nucleotide sequence ID" value="NZ_JH164926.1"/>
</dbReference>